<reference evidence="5 6" key="1">
    <citation type="submission" date="2019-02" db="EMBL/GenBank/DDBJ databases">
        <title>Deep-cultivation of Planctomycetes and their phenomic and genomic characterization uncovers novel biology.</title>
        <authorList>
            <person name="Wiegand S."/>
            <person name="Jogler M."/>
            <person name="Boedeker C."/>
            <person name="Pinto D."/>
            <person name="Vollmers J."/>
            <person name="Rivas-Marin E."/>
            <person name="Kohn T."/>
            <person name="Peeters S.H."/>
            <person name="Heuer A."/>
            <person name="Rast P."/>
            <person name="Oberbeckmann S."/>
            <person name="Bunk B."/>
            <person name="Jeske O."/>
            <person name="Meyerdierks A."/>
            <person name="Storesund J.E."/>
            <person name="Kallscheuer N."/>
            <person name="Luecker S."/>
            <person name="Lage O.M."/>
            <person name="Pohl T."/>
            <person name="Merkel B.J."/>
            <person name="Hornburger P."/>
            <person name="Mueller R.-W."/>
            <person name="Bruemmer F."/>
            <person name="Labrenz M."/>
            <person name="Spormann A.M."/>
            <person name="Op den Camp H."/>
            <person name="Overmann J."/>
            <person name="Amann R."/>
            <person name="Jetten M.S.M."/>
            <person name="Mascher T."/>
            <person name="Medema M.H."/>
            <person name="Devos D.P."/>
            <person name="Kaster A.-K."/>
            <person name="Ovreas L."/>
            <person name="Rohde M."/>
            <person name="Galperin M.Y."/>
            <person name="Jogler C."/>
        </authorList>
    </citation>
    <scope>NUCLEOTIDE SEQUENCE [LARGE SCALE GENOMIC DNA]</scope>
    <source>
        <strain evidence="5 6">ElP</strain>
    </source>
</reference>
<dbReference type="Pfam" id="PF13487">
    <property type="entry name" value="HD_5"/>
    <property type="match status" value="1"/>
</dbReference>
<dbReference type="KEGG" id="tpla:ElP_70150"/>
<dbReference type="SUPFAM" id="SSF52172">
    <property type="entry name" value="CheY-like"/>
    <property type="match status" value="1"/>
</dbReference>
<dbReference type="PROSITE" id="PS51832">
    <property type="entry name" value="HD_GYP"/>
    <property type="match status" value="1"/>
</dbReference>
<dbReference type="OrthoDB" id="9804747at2"/>
<dbReference type="AlphaFoldDB" id="A0A518HDY5"/>
<dbReference type="InterPro" id="IPR003607">
    <property type="entry name" value="HD/PDEase_dom"/>
</dbReference>
<dbReference type="RefSeq" id="WP_145278038.1">
    <property type="nucleotide sequence ID" value="NZ_CP036426.1"/>
</dbReference>
<evidence type="ECO:0000259" key="4">
    <source>
        <dbReference type="PROSITE" id="PS51832"/>
    </source>
</evidence>
<dbReference type="SUPFAM" id="SSF109604">
    <property type="entry name" value="HD-domain/PDEase-like"/>
    <property type="match status" value="1"/>
</dbReference>
<keyword evidence="1" id="KW-0597">Phosphoprotein</keyword>
<protein>
    <submittedName>
        <fullName evidence="5">Cyclic di-GMP phosphodiesterase response regulator RpfG</fullName>
        <ecNumber evidence="5">3.1.4.52</ecNumber>
    </submittedName>
</protein>
<evidence type="ECO:0000259" key="3">
    <source>
        <dbReference type="PROSITE" id="PS50110"/>
    </source>
</evidence>
<keyword evidence="5" id="KW-0378">Hydrolase</keyword>
<feature type="region of interest" description="Disordered" evidence="2">
    <location>
        <begin position="335"/>
        <end position="380"/>
    </location>
</feature>
<dbReference type="Proteomes" id="UP000317835">
    <property type="component" value="Chromosome"/>
</dbReference>
<dbReference type="Pfam" id="PF00072">
    <property type="entry name" value="Response_reg"/>
    <property type="match status" value="1"/>
</dbReference>
<dbReference type="InterPro" id="IPR011006">
    <property type="entry name" value="CheY-like_superfamily"/>
</dbReference>
<sequence length="392" mass="43108">MERPEVILIADDEDAGRKAIESAITGQGYEILRARDGLEALELSAEREPDLALVDVMMPQMDGIEVCRRFRSDRRLRELPLLLVTALDDRSIRLAGLEAGADDFLGKPIDRAEVRTRVRGILRLNRFRKIRDSHARLAAAYDETLEGWASLLDLRDRETEGHSRRVTGLTVALASGAGISGEELDHVRRGALLHDIGKMGIPDAILQKPGRLDPEEWELMKQHPRLAFEMLSGIDFLLPALEIPRWHHERFDGGGYPDGLAGPRIPLAARLFAVVDVWDALSNDRVYRRAWPRDRVLAHLRAESGRHFDPGAVDRFLRMEADGLVDRVAREAQDSPLRAGRAGGDLRSPTSAFPGVLPQPGPAVATGGGPTDAPGRPGRCELPVIPAAIAVG</sequence>
<keyword evidence="6" id="KW-1185">Reference proteome</keyword>
<dbReference type="EC" id="3.1.4.52" evidence="5"/>
<feature type="modified residue" description="4-aspartylphosphate" evidence="1">
    <location>
        <position position="55"/>
    </location>
</feature>
<evidence type="ECO:0000256" key="2">
    <source>
        <dbReference type="SAM" id="MobiDB-lite"/>
    </source>
</evidence>
<dbReference type="EMBL" id="CP036426">
    <property type="protein sequence ID" value="QDV39053.1"/>
    <property type="molecule type" value="Genomic_DNA"/>
</dbReference>
<name>A0A518HDY5_9BACT</name>
<dbReference type="Gene3D" id="1.10.3210.10">
    <property type="entry name" value="Hypothetical protein af1432"/>
    <property type="match status" value="1"/>
</dbReference>
<evidence type="ECO:0000256" key="1">
    <source>
        <dbReference type="PROSITE-ProRule" id="PRU00169"/>
    </source>
</evidence>
<dbReference type="GO" id="GO:0071111">
    <property type="term" value="F:cyclic-guanylate-specific phosphodiesterase activity"/>
    <property type="evidence" value="ECO:0007669"/>
    <property type="project" value="UniProtKB-EC"/>
</dbReference>
<dbReference type="InterPro" id="IPR001789">
    <property type="entry name" value="Sig_transdc_resp-reg_receiver"/>
</dbReference>
<dbReference type="SMART" id="SM00471">
    <property type="entry name" value="HDc"/>
    <property type="match status" value="1"/>
</dbReference>
<organism evidence="5 6">
    <name type="scientific">Tautonia plasticadhaerens</name>
    <dbReference type="NCBI Taxonomy" id="2527974"/>
    <lineage>
        <taxon>Bacteria</taxon>
        <taxon>Pseudomonadati</taxon>
        <taxon>Planctomycetota</taxon>
        <taxon>Planctomycetia</taxon>
        <taxon>Isosphaerales</taxon>
        <taxon>Isosphaeraceae</taxon>
        <taxon>Tautonia</taxon>
    </lineage>
</organism>
<gene>
    <name evidence="5" type="primary">rpfG_4</name>
    <name evidence="5" type="ORF">ElP_70150</name>
</gene>
<proteinExistence type="predicted"/>
<dbReference type="PANTHER" id="PTHR45228">
    <property type="entry name" value="CYCLIC DI-GMP PHOSPHODIESTERASE TM_0186-RELATED"/>
    <property type="match status" value="1"/>
</dbReference>
<dbReference type="CDD" id="cd00077">
    <property type="entry name" value="HDc"/>
    <property type="match status" value="1"/>
</dbReference>
<dbReference type="GO" id="GO:0000160">
    <property type="term" value="P:phosphorelay signal transduction system"/>
    <property type="evidence" value="ECO:0007669"/>
    <property type="project" value="InterPro"/>
</dbReference>
<dbReference type="PROSITE" id="PS50110">
    <property type="entry name" value="RESPONSE_REGULATORY"/>
    <property type="match status" value="1"/>
</dbReference>
<feature type="domain" description="HD-GYP" evidence="4">
    <location>
        <begin position="137"/>
        <end position="332"/>
    </location>
</feature>
<dbReference type="SMART" id="SM00448">
    <property type="entry name" value="REC"/>
    <property type="match status" value="1"/>
</dbReference>
<dbReference type="Gene3D" id="3.40.50.2300">
    <property type="match status" value="1"/>
</dbReference>
<accession>A0A518HDY5</accession>
<evidence type="ECO:0000313" key="5">
    <source>
        <dbReference type="EMBL" id="QDV39053.1"/>
    </source>
</evidence>
<dbReference type="InterPro" id="IPR052020">
    <property type="entry name" value="Cyclic_di-GMP/3'3'-cGAMP_PDE"/>
</dbReference>
<evidence type="ECO:0000313" key="6">
    <source>
        <dbReference type="Proteomes" id="UP000317835"/>
    </source>
</evidence>
<dbReference type="PANTHER" id="PTHR45228:SF1">
    <property type="entry name" value="CYCLIC DI-GMP PHOSPHODIESTERASE TM_0186"/>
    <property type="match status" value="1"/>
</dbReference>
<dbReference type="InterPro" id="IPR037522">
    <property type="entry name" value="HD_GYP_dom"/>
</dbReference>
<feature type="domain" description="Response regulatory" evidence="3">
    <location>
        <begin position="6"/>
        <end position="122"/>
    </location>
</feature>